<dbReference type="AlphaFoldDB" id="A0A7R9KH34"/>
<dbReference type="InterPro" id="IPR026569">
    <property type="entry name" value="Ribosomal_bL28"/>
</dbReference>
<evidence type="ECO:0000256" key="3">
    <source>
        <dbReference type="ARBA" id="ARBA00023274"/>
    </source>
</evidence>
<gene>
    <name evidence="6" type="ORF">OSB1V03_LOCUS2266</name>
</gene>
<dbReference type="GO" id="GO:0005762">
    <property type="term" value="C:mitochondrial large ribosomal subunit"/>
    <property type="evidence" value="ECO:0007669"/>
    <property type="project" value="TreeGrafter"/>
</dbReference>
<name>A0A7R9KH34_9ACAR</name>
<organism evidence="6">
    <name type="scientific">Medioppia subpectinata</name>
    <dbReference type="NCBI Taxonomy" id="1979941"/>
    <lineage>
        <taxon>Eukaryota</taxon>
        <taxon>Metazoa</taxon>
        <taxon>Ecdysozoa</taxon>
        <taxon>Arthropoda</taxon>
        <taxon>Chelicerata</taxon>
        <taxon>Arachnida</taxon>
        <taxon>Acari</taxon>
        <taxon>Acariformes</taxon>
        <taxon>Sarcoptiformes</taxon>
        <taxon>Oribatida</taxon>
        <taxon>Brachypylina</taxon>
        <taxon>Oppioidea</taxon>
        <taxon>Oppiidae</taxon>
        <taxon>Medioppia</taxon>
    </lineage>
</organism>
<protein>
    <recommendedName>
        <fullName evidence="4">Large ribosomal subunit protein bL28m</fullName>
    </recommendedName>
    <alternativeName>
        <fullName evidence="5">39S ribosomal protein L28, mitochondrial</fullName>
    </alternativeName>
</protein>
<evidence type="ECO:0000256" key="4">
    <source>
        <dbReference type="ARBA" id="ARBA00035269"/>
    </source>
</evidence>
<dbReference type="EMBL" id="CAJPIZ010000757">
    <property type="protein sequence ID" value="CAG2102226.1"/>
    <property type="molecule type" value="Genomic_DNA"/>
</dbReference>
<dbReference type="PANTHER" id="PTHR13528:SF2">
    <property type="entry name" value="LARGE RIBOSOMAL SUBUNIT PROTEIN BL28M"/>
    <property type="match status" value="1"/>
</dbReference>
<evidence type="ECO:0000313" key="7">
    <source>
        <dbReference type="Proteomes" id="UP000759131"/>
    </source>
</evidence>
<dbReference type="GO" id="GO:0003735">
    <property type="term" value="F:structural constituent of ribosome"/>
    <property type="evidence" value="ECO:0007669"/>
    <property type="project" value="InterPro"/>
</dbReference>
<proteinExistence type="inferred from homology"/>
<dbReference type="OrthoDB" id="361870at2759"/>
<evidence type="ECO:0000313" key="6">
    <source>
        <dbReference type="EMBL" id="CAD7621796.1"/>
    </source>
</evidence>
<evidence type="ECO:0000256" key="1">
    <source>
        <dbReference type="ARBA" id="ARBA00008760"/>
    </source>
</evidence>
<reference evidence="6" key="1">
    <citation type="submission" date="2020-11" db="EMBL/GenBank/DDBJ databases">
        <authorList>
            <person name="Tran Van P."/>
        </authorList>
    </citation>
    <scope>NUCLEOTIDE SEQUENCE</scope>
</reference>
<dbReference type="InterPro" id="IPR034704">
    <property type="entry name" value="Ribosomal_bL28/bL31-like_sf"/>
</dbReference>
<comment type="similarity">
    <text evidence="1">Belongs to the bacterial ribosomal protein bL28 family.</text>
</comment>
<sequence>MVRFGRKPSWSFPDFKARLPDHYYEYQKRLNYPSSRVHDRPKDIDYYDLVYNKQRHKVERVADTPIPVIYPPEADVGIWGGEGIVKGYVKPRKYFEAGKIRPKYWFPNLKRAVFYSEILDKYFRTICTRRTLELVDKHYGFDSYILSFVTLLYHDKYRDCLIPDFKDPKHCEEMVDKYRDCLIPEEEAEWVGLSVRDAMVKQKLIDAKANKAIPLKATLTQELIEELQKMKDSGELDIIMKDEDKTNWFNKFKSKIPFLKANQ</sequence>
<evidence type="ECO:0000256" key="5">
    <source>
        <dbReference type="ARBA" id="ARBA00035538"/>
    </source>
</evidence>
<dbReference type="Proteomes" id="UP000759131">
    <property type="component" value="Unassembled WGS sequence"/>
</dbReference>
<accession>A0A7R9KH34</accession>
<keyword evidence="7" id="KW-1185">Reference proteome</keyword>
<dbReference type="PANTHER" id="PTHR13528">
    <property type="entry name" value="39S RIBOSOMAL PROTEIN L28, MITOCHONDRIAL"/>
    <property type="match status" value="1"/>
</dbReference>
<dbReference type="EMBL" id="OC855332">
    <property type="protein sequence ID" value="CAD7621796.1"/>
    <property type="molecule type" value="Genomic_DNA"/>
</dbReference>
<dbReference type="SUPFAM" id="SSF143800">
    <property type="entry name" value="L28p-like"/>
    <property type="match status" value="1"/>
</dbReference>
<keyword evidence="3" id="KW-0687">Ribonucleoprotein</keyword>
<keyword evidence="2" id="KW-0689">Ribosomal protein</keyword>
<evidence type="ECO:0000256" key="2">
    <source>
        <dbReference type="ARBA" id="ARBA00022980"/>
    </source>
</evidence>